<feature type="transmembrane region" description="Helical" evidence="8">
    <location>
        <begin position="478"/>
        <end position="496"/>
    </location>
</feature>
<protein>
    <submittedName>
        <fullName evidence="9">FUSC family protein</fullName>
    </submittedName>
</protein>
<proteinExistence type="predicted"/>
<organism evidence="9 10">
    <name type="scientific">Igneacidithiobacillus copahuensis</name>
    <dbReference type="NCBI Taxonomy" id="2724909"/>
    <lineage>
        <taxon>Bacteria</taxon>
        <taxon>Pseudomonadati</taxon>
        <taxon>Pseudomonadota</taxon>
        <taxon>Acidithiobacillia</taxon>
        <taxon>Acidithiobacillales</taxon>
        <taxon>Acidithiobacillaceae</taxon>
        <taxon>Igneacidithiobacillus</taxon>
    </lineage>
</organism>
<name>A0AAE3CKV0_9PROT</name>
<evidence type="ECO:0000313" key="9">
    <source>
        <dbReference type="EMBL" id="MBU2789139.1"/>
    </source>
</evidence>
<dbReference type="EMBL" id="JAAXYO010000182">
    <property type="protein sequence ID" value="MBU2789139.1"/>
    <property type="molecule type" value="Genomic_DNA"/>
</dbReference>
<keyword evidence="10" id="KW-1185">Reference proteome</keyword>
<accession>A0AAE3CKV0</accession>
<dbReference type="Proteomes" id="UP001197378">
    <property type="component" value="Unassembled WGS sequence"/>
</dbReference>
<keyword evidence="6 8" id="KW-0472">Membrane</keyword>
<feature type="transmembrane region" description="Helical" evidence="8">
    <location>
        <begin position="152"/>
        <end position="171"/>
    </location>
</feature>
<feature type="transmembrane region" description="Helical" evidence="8">
    <location>
        <begin position="20"/>
        <end position="41"/>
    </location>
</feature>
<dbReference type="PANTHER" id="PTHR30509">
    <property type="entry name" value="P-HYDROXYBENZOIC ACID EFFLUX PUMP SUBUNIT-RELATED"/>
    <property type="match status" value="1"/>
</dbReference>
<evidence type="ECO:0000256" key="1">
    <source>
        <dbReference type="ARBA" id="ARBA00004651"/>
    </source>
</evidence>
<feature type="transmembrane region" description="Helical" evidence="8">
    <location>
        <begin position="426"/>
        <end position="443"/>
    </location>
</feature>
<feature type="transmembrane region" description="Helical" evidence="8">
    <location>
        <begin position="96"/>
        <end position="116"/>
    </location>
</feature>
<keyword evidence="5 8" id="KW-1133">Transmembrane helix</keyword>
<feature type="transmembrane region" description="Helical" evidence="8">
    <location>
        <begin position="121"/>
        <end position="140"/>
    </location>
</feature>
<feature type="coiled-coil region" evidence="7">
    <location>
        <begin position="275"/>
        <end position="336"/>
    </location>
</feature>
<dbReference type="AlphaFoldDB" id="A0AAE3CKV0"/>
<keyword evidence="4 8" id="KW-0812">Transmembrane</keyword>
<dbReference type="RefSeq" id="WP_215871459.1">
    <property type="nucleotide sequence ID" value="NZ_JAAXYO010000182.1"/>
</dbReference>
<dbReference type="InterPro" id="IPR006726">
    <property type="entry name" value="PHBA_efflux_AaeB/fusaric-R"/>
</dbReference>
<feature type="transmembrane region" description="Helical" evidence="8">
    <location>
        <begin position="455"/>
        <end position="472"/>
    </location>
</feature>
<keyword evidence="7" id="KW-0175">Coiled coil</keyword>
<sequence length="727" mass="81521">MASSAVTHYQFWRDFYRQDLQRWLFLGKTALAALLALWLAYRFQLDSPSTVVITVFIVMQSRNGMVLAKSFYRAIGTIVGSIVALLLVALFPDARIGFLAGLALWVAFCTAGARYFRNFQAYAFVLAGYTAALVGLPAALDPGHAVDIGIARLSDVMLGILVASIVSAVVFPQSLRELLESTAKSRLEHFLGNSLRVLNGGVARADWIVLHLAATQETLQLDNYRSGSFFESAAGRLHNELVGEMIADMMFASGTLHLLNSHIRRLRRVALSPVQEASRELLEQLRKDLEGLRQTIQAGDSALARTHLQGVQERVIDQLSRLREDLHTRLDAAQALALDSLILLLTRYLAEFRRYLESYHRLLYPEQKTASLPLPMTIDEVHDKRWRVSFDRPPTEIIQPLTAAARSLMVVALVSCFWLWTAWPSGPSALIIAVVLVALFSTFPNPVASTRQMGFGILLAFLAAMLFSLEFLPRLQGFLLLALALFPFFLVSPWLLTQSRWAGTAAGFGIFFPQLAVPDNDQPFSYVNMLNTGFAELIAVFLVGIAFFLIFPLGNRWERSRLLERFRTLVRTVASAPLTNLRNRYAAESREYLRLLAATLTPQQQGDAEVLREAMRLDELAEGILQLRILLHARGEEAGEHPLQLYDQDYVEPLLQSIRQRRSEAMSEEDRQRLRATLDAVQHLPEERLDPALHPILPPDALFRVYVHVIASVSRRLSQALEPQDAG</sequence>
<evidence type="ECO:0000256" key="5">
    <source>
        <dbReference type="ARBA" id="ARBA00022989"/>
    </source>
</evidence>
<evidence type="ECO:0000313" key="10">
    <source>
        <dbReference type="Proteomes" id="UP001197378"/>
    </source>
</evidence>
<evidence type="ECO:0000256" key="7">
    <source>
        <dbReference type="SAM" id="Coils"/>
    </source>
</evidence>
<feature type="transmembrane region" description="Helical" evidence="8">
    <location>
        <begin position="71"/>
        <end position="90"/>
    </location>
</feature>
<evidence type="ECO:0000256" key="6">
    <source>
        <dbReference type="ARBA" id="ARBA00023136"/>
    </source>
</evidence>
<keyword evidence="2" id="KW-0813">Transport</keyword>
<comment type="subcellular location">
    <subcellularLocation>
        <location evidence="1">Cell membrane</location>
        <topology evidence="1">Multi-pass membrane protein</topology>
    </subcellularLocation>
</comment>
<dbReference type="GO" id="GO:0005886">
    <property type="term" value="C:plasma membrane"/>
    <property type="evidence" value="ECO:0007669"/>
    <property type="project" value="UniProtKB-SubCell"/>
</dbReference>
<evidence type="ECO:0000256" key="2">
    <source>
        <dbReference type="ARBA" id="ARBA00022448"/>
    </source>
</evidence>
<comment type="caution">
    <text evidence="9">The sequence shown here is derived from an EMBL/GenBank/DDBJ whole genome shotgun (WGS) entry which is preliminary data.</text>
</comment>
<reference evidence="9" key="1">
    <citation type="journal article" date="2021" name="ISME J.">
        <title>Genomic evolution of the class Acidithiobacillia: deep-branching Proteobacteria living in extreme acidic conditions.</title>
        <authorList>
            <person name="Moya-Beltran A."/>
            <person name="Beard S."/>
            <person name="Rojas-Villalobos C."/>
            <person name="Issotta F."/>
            <person name="Gallardo Y."/>
            <person name="Ulloa R."/>
            <person name="Giaveno A."/>
            <person name="Degli Esposti M."/>
            <person name="Johnson D.B."/>
            <person name="Quatrini R."/>
        </authorList>
    </citation>
    <scope>NUCLEOTIDE SEQUENCE</scope>
    <source>
        <strain evidence="9">VAN18-1</strain>
    </source>
</reference>
<evidence type="ECO:0000256" key="3">
    <source>
        <dbReference type="ARBA" id="ARBA00022475"/>
    </source>
</evidence>
<dbReference type="Pfam" id="PF04632">
    <property type="entry name" value="FUSC"/>
    <property type="match status" value="1"/>
</dbReference>
<dbReference type="GO" id="GO:0022857">
    <property type="term" value="F:transmembrane transporter activity"/>
    <property type="evidence" value="ECO:0007669"/>
    <property type="project" value="InterPro"/>
</dbReference>
<evidence type="ECO:0000256" key="8">
    <source>
        <dbReference type="SAM" id="Phobius"/>
    </source>
</evidence>
<evidence type="ECO:0000256" key="4">
    <source>
        <dbReference type="ARBA" id="ARBA00022692"/>
    </source>
</evidence>
<dbReference type="PANTHER" id="PTHR30509:SF9">
    <property type="entry name" value="MULTIDRUG RESISTANCE PROTEIN MDTO"/>
    <property type="match status" value="1"/>
</dbReference>
<gene>
    <name evidence="9" type="ORF">HFQ13_13145</name>
</gene>
<keyword evidence="3" id="KW-1003">Cell membrane</keyword>
<feature type="transmembrane region" description="Helical" evidence="8">
    <location>
        <begin position="537"/>
        <end position="557"/>
    </location>
</feature>